<evidence type="ECO:0000313" key="6">
    <source>
        <dbReference type="Proteomes" id="UP001642483"/>
    </source>
</evidence>
<reference evidence="5 6" key="1">
    <citation type="submission" date="2024-02" db="EMBL/GenBank/DDBJ databases">
        <authorList>
            <person name="Daric V."/>
            <person name="Darras S."/>
        </authorList>
    </citation>
    <scope>NUCLEOTIDE SEQUENCE [LARGE SCALE GENOMIC DNA]</scope>
</reference>
<dbReference type="PANTHER" id="PTHR24113:SF12">
    <property type="entry name" value="RAN GTPASE-ACTIVATING PROTEIN 1"/>
    <property type="match status" value="1"/>
</dbReference>
<protein>
    <submittedName>
        <fullName evidence="5">Uncharacterized protein</fullName>
    </submittedName>
</protein>
<feature type="compositionally biased region" description="Basic residues" evidence="4">
    <location>
        <begin position="290"/>
        <end position="301"/>
    </location>
</feature>
<dbReference type="SMART" id="SM00368">
    <property type="entry name" value="LRR_RI"/>
    <property type="match status" value="3"/>
</dbReference>
<evidence type="ECO:0000256" key="2">
    <source>
        <dbReference type="ARBA" id="ARBA00022614"/>
    </source>
</evidence>
<evidence type="ECO:0000256" key="3">
    <source>
        <dbReference type="ARBA" id="ARBA00022737"/>
    </source>
</evidence>
<dbReference type="PANTHER" id="PTHR24113">
    <property type="entry name" value="RAN GTPASE-ACTIVATING PROTEIN 1"/>
    <property type="match status" value="1"/>
</dbReference>
<keyword evidence="6" id="KW-1185">Reference proteome</keyword>
<evidence type="ECO:0000313" key="5">
    <source>
        <dbReference type="EMBL" id="CAK8692147.1"/>
    </source>
</evidence>
<dbReference type="SUPFAM" id="SSF52047">
    <property type="entry name" value="RNI-like"/>
    <property type="match status" value="1"/>
</dbReference>
<comment type="caution">
    <text evidence="5">The sequence shown here is derived from an EMBL/GenBank/DDBJ whole genome shotgun (WGS) entry which is preliminary data.</text>
</comment>
<dbReference type="Gene3D" id="3.80.10.10">
    <property type="entry name" value="Ribonuclease Inhibitor"/>
    <property type="match status" value="1"/>
</dbReference>
<feature type="compositionally biased region" description="Basic and acidic residues" evidence="4">
    <location>
        <begin position="278"/>
        <end position="289"/>
    </location>
</feature>
<evidence type="ECO:0000256" key="4">
    <source>
        <dbReference type="SAM" id="MobiDB-lite"/>
    </source>
</evidence>
<dbReference type="Proteomes" id="UP001642483">
    <property type="component" value="Unassembled WGS sequence"/>
</dbReference>
<evidence type="ECO:0000256" key="1">
    <source>
        <dbReference type="ARBA" id="ARBA00022468"/>
    </source>
</evidence>
<dbReference type="InterPro" id="IPR032675">
    <property type="entry name" value="LRR_dom_sf"/>
</dbReference>
<accession>A0ABP0GK86</accession>
<keyword evidence="2" id="KW-0433">Leucine-rich repeat</keyword>
<dbReference type="InterPro" id="IPR027038">
    <property type="entry name" value="RanGap"/>
</dbReference>
<feature type="region of interest" description="Disordered" evidence="4">
    <location>
        <begin position="263"/>
        <end position="308"/>
    </location>
</feature>
<dbReference type="InterPro" id="IPR001611">
    <property type="entry name" value="Leu-rich_rpt"/>
</dbReference>
<proteinExistence type="predicted"/>
<keyword evidence="1" id="KW-0343">GTPase activation</keyword>
<dbReference type="Pfam" id="PF13516">
    <property type="entry name" value="LRR_6"/>
    <property type="match status" value="1"/>
</dbReference>
<sequence>MAKKKSKEPKRKSIKFEVNADIDQTRFLKVYDLQCQNDGSAPCPWLIRAMKKGIEDRHYARKFIIEPAAPALEGQPEALPVNLDPILCAIRKSHYLYLHELCVWDLELKHATVANIALLIEKGIYPVTKLELMDCDLMYYSVERLAKTFKVSNLTEVNFDYNEFGDDGCRKLCSGCKNNKTIVSLSLCYCGLTKHSGLHLGEVAFNSTVREFYLDGNRLECQGVADMTRAIAVAAEDENARRVEEERMKALMVAEGALNVTDNNMSTQMGNADTSAAEAEKSVDKEEKPKKKKKKKGKKKKKEPDPPIMGPYIYKLHLAANGIDPFCTGREETLFSCIGVISRLIMYSWCLCELDLDDNPIGDLSAREIMEALSRRKEGNLPGLKMITTAEIQKDTYSAILKLASGLKKKKKKGKKKKKKKR</sequence>
<gene>
    <name evidence="5" type="ORF">CVLEPA_LOCUS24884</name>
</gene>
<keyword evidence="3" id="KW-0677">Repeat</keyword>
<feature type="compositionally biased region" description="Polar residues" evidence="4">
    <location>
        <begin position="263"/>
        <end position="274"/>
    </location>
</feature>
<dbReference type="EMBL" id="CAWYQH010000130">
    <property type="protein sequence ID" value="CAK8692147.1"/>
    <property type="molecule type" value="Genomic_DNA"/>
</dbReference>
<organism evidence="5 6">
    <name type="scientific">Clavelina lepadiformis</name>
    <name type="common">Light-bulb sea squirt</name>
    <name type="synonym">Ascidia lepadiformis</name>
    <dbReference type="NCBI Taxonomy" id="159417"/>
    <lineage>
        <taxon>Eukaryota</taxon>
        <taxon>Metazoa</taxon>
        <taxon>Chordata</taxon>
        <taxon>Tunicata</taxon>
        <taxon>Ascidiacea</taxon>
        <taxon>Aplousobranchia</taxon>
        <taxon>Clavelinidae</taxon>
        <taxon>Clavelina</taxon>
    </lineage>
</organism>
<name>A0ABP0GK86_CLALP</name>